<evidence type="ECO:0000313" key="3">
    <source>
        <dbReference type="Proteomes" id="UP001159363"/>
    </source>
</evidence>
<feature type="domain" description="Retrovirus-related Pol polyprotein from transposon TNT 1-94-like beta-barrel" evidence="1">
    <location>
        <begin position="1"/>
        <end position="38"/>
    </location>
</feature>
<dbReference type="InterPro" id="IPR054722">
    <property type="entry name" value="PolX-like_BBD"/>
</dbReference>
<evidence type="ECO:0000313" key="2">
    <source>
        <dbReference type="EMBL" id="KAJ8872923.1"/>
    </source>
</evidence>
<protein>
    <recommendedName>
        <fullName evidence="1">Retrovirus-related Pol polyprotein from transposon TNT 1-94-like beta-barrel domain-containing protein</fullName>
    </recommendedName>
</protein>
<dbReference type="EMBL" id="JARBHB010000011">
    <property type="protein sequence ID" value="KAJ8872923.1"/>
    <property type="molecule type" value="Genomic_DNA"/>
</dbReference>
<sequence length="132" mass="14663">MDSGTHEHMTYERVLFRKFTPLSNRSVIVGDGRSLQVLANKEGNLFILNFIMAFNSLAVVCSLGDLCHQNLVYVRSVLNINNIKFLGSSEACVARLKGKIKILPFSESKQSTNVPLQLVKSVGGSRDYATER</sequence>
<dbReference type="Proteomes" id="UP001159363">
    <property type="component" value="Chromosome 10"/>
</dbReference>
<proteinExistence type="predicted"/>
<keyword evidence="3" id="KW-1185">Reference proteome</keyword>
<reference evidence="2 3" key="1">
    <citation type="submission" date="2023-02" db="EMBL/GenBank/DDBJ databases">
        <title>LHISI_Scaffold_Assembly.</title>
        <authorList>
            <person name="Stuart O.P."/>
            <person name="Cleave R."/>
            <person name="Magrath M.J.L."/>
            <person name="Mikheyev A.S."/>
        </authorList>
    </citation>
    <scope>NUCLEOTIDE SEQUENCE [LARGE SCALE GENOMIC DNA]</scope>
    <source>
        <strain evidence="2">Daus_M_001</strain>
        <tissue evidence="2">Leg muscle</tissue>
    </source>
</reference>
<dbReference type="Pfam" id="PF22936">
    <property type="entry name" value="Pol_BBD"/>
    <property type="match status" value="1"/>
</dbReference>
<gene>
    <name evidence="2" type="ORF">PR048_026539</name>
</gene>
<name>A0ABQ9GLM6_9NEOP</name>
<organism evidence="2 3">
    <name type="scientific">Dryococelus australis</name>
    <dbReference type="NCBI Taxonomy" id="614101"/>
    <lineage>
        <taxon>Eukaryota</taxon>
        <taxon>Metazoa</taxon>
        <taxon>Ecdysozoa</taxon>
        <taxon>Arthropoda</taxon>
        <taxon>Hexapoda</taxon>
        <taxon>Insecta</taxon>
        <taxon>Pterygota</taxon>
        <taxon>Neoptera</taxon>
        <taxon>Polyneoptera</taxon>
        <taxon>Phasmatodea</taxon>
        <taxon>Verophasmatodea</taxon>
        <taxon>Anareolatae</taxon>
        <taxon>Phasmatidae</taxon>
        <taxon>Eurycanthinae</taxon>
        <taxon>Dryococelus</taxon>
    </lineage>
</organism>
<comment type="caution">
    <text evidence="2">The sequence shown here is derived from an EMBL/GenBank/DDBJ whole genome shotgun (WGS) entry which is preliminary data.</text>
</comment>
<evidence type="ECO:0000259" key="1">
    <source>
        <dbReference type="Pfam" id="PF22936"/>
    </source>
</evidence>
<accession>A0ABQ9GLM6</accession>